<dbReference type="InterPro" id="IPR036102">
    <property type="entry name" value="OsmC/Ohrsf"/>
</dbReference>
<dbReference type="Gene3D" id="3.30.300.20">
    <property type="match status" value="1"/>
</dbReference>
<dbReference type="EMBL" id="CP036526">
    <property type="protein sequence ID" value="QDT12121.1"/>
    <property type="molecule type" value="Genomic_DNA"/>
</dbReference>
<dbReference type="Proteomes" id="UP000319817">
    <property type="component" value="Chromosome"/>
</dbReference>
<dbReference type="OrthoDB" id="290036at2"/>
<dbReference type="SUPFAM" id="SSF82784">
    <property type="entry name" value="OsmC-like"/>
    <property type="match status" value="1"/>
</dbReference>
<protein>
    <submittedName>
        <fullName evidence="1">OsmC-like protein</fullName>
    </submittedName>
</protein>
<dbReference type="PANTHER" id="PTHR39624">
    <property type="entry name" value="PROTEIN INVOLVED IN RIMO-MEDIATED BETA-METHYLTHIOLATION OF RIBOSOMAL PROTEIN S12 YCAO"/>
    <property type="match status" value="1"/>
</dbReference>
<reference evidence="1 2" key="1">
    <citation type="submission" date="2019-02" db="EMBL/GenBank/DDBJ databases">
        <title>Deep-cultivation of Planctomycetes and their phenomic and genomic characterization uncovers novel biology.</title>
        <authorList>
            <person name="Wiegand S."/>
            <person name="Jogler M."/>
            <person name="Boedeker C."/>
            <person name="Pinto D."/>
            <person name="Vollmers J."/>
            <person name="Rivas-Marin E."/>
            <person name="Kohn T."/>
            <person name="Peeters S.H."/>
            <person name="Heuer A."/>
            <person name="Rast P."/>
            <person name="Oberbeckmann S."/>
            <person name="Bunk B."/>
            <person name="Jeske O."/>
            <person name="Meyerdierks A."/>
            <person name="Storesund J.E."/>
            <person name="Kallscheuer N."/>
            <person name="Luecker S."/>
            <person name="Lage O.M."/>
            <person name="Pohl T."/>
            <person name="Merkel B.J."/>
            <person name="Hornburger P."/>
            <person name="Mueller R.-W."/>
            <person name="Bruemmer F."/>
            <person name="Labrenz M."/>
            <person name="Spormann A.M."/>
            <person name="Op den Camp H."/>
            <person name="Overmann J."/>
            <person name="Amann R."/>
            <person name="Jetten M.S.M."/>
            <person name="Mascher T."/>
            <person name="Medema M.H."/>
            <person name="Devos D.P."/>
            <person name="Kaster A.-K."/>
            <person name="Ovreas L."/>
            <person name="Rohde M."/>
            <person name="Galperin M.Y."/>
            <person name="Jogler C."/>
        </authorList>
    </citation>
    <scope>NUCLEOTIDE SEQUENCE [LARGE SCALE GENOMIC DNA]</scope>
    <source>
        <strain evidence="1 2">K23_9</strain>
    </source>
</reference>
<dbReference type="AlphaFoldDB" id="A0A517NYC1"/>
<name>A0A517NYC1_9BACT</name>
<accession>A0A517NYC1</accession>
<keyword evidence="2" id="KW-1185">Reference proteome</keyword>
<dbReference type="InterPro" id="IPR003718">
    <property type="entry name" value="OsmC/Ohr_fam"/>
</dbReference>
<sequence length="139" mass="14604">MAVEITGEYVGSLGVVAKHGPSGAMLSTDAPRDNGGKGESFSPTDLVATALGTCVLTILGLVGERHELDLKGTTVHVTKGMISAPVRRIGSLKTIVTVPVGRVDDAEMRKRLEAAARKCPVHQSLHADIDAPIDFVYQS</sequence>
<gene>
    <name evidence="1" type="ORF">K239x_41290</name>
</gene>
<dbReference type="Pfam" id="PF02566">
    <property type="entry name" value="OsmC"/>
    <property type="match status" value="1"/>
</dbReference>
<evidence type="ECO:0000313" key="1">
    <source>
        <dbReference type="EMBL" id="QDT12121.1"/>
    </source>
</evidence>
<dbReference type="RefSeq" id="WP_145419845.1">
    <property type="nucleotide sequence ID" value="NZ_CP036526.1"/>
</dbReference>
<dbReference type="InterPro" id="IPR015946">
    <property type="entry name" value="KH_dom-like_a/b"/>
</dbReference>
<proteinExistence type="predicted"/>
<dbReference type="PANTHER" id="PTHR39624:SF2">
    <property type="entry name" value="OSMC-LIKE PROTEIN"/>
    <property type="match status" value="1"/>
</dbReference>
<evidence type="ECO:0000313" key="2">
    <source>
        <dbReference type="Proteomes" id="UP000319817"/>
    </source>
</evidence>
<organism evidence="1 2">
    <name type="scientific">Stieleria marina</name>
    <dbReference type="NCBI Taxonomy" id="1930275"/>
    <lineage>
        <taxon>Bacteria</taxon>
        <taxon>Pseudomonadati</taxon>
        <taxon>Planctomycetota</taxon>
        <taxon>Planctomycetia</taxon>
        <taxon>Pirellulales</taxon>
        <taxon>Pirellulaceae</taxon>
        <taxon>Stieleria</taxon>
    </lineage>
</organism>